<comment type="subcellular location">
    <subcellularLocation>
        <location evidence="5">Cytoplasm</location>
    </subcellularLocation>
</comment>
<comment type="similarity">
    <text evidence="5">Belongs to the YqgF HJR family.</text>
</comment>
<dbReference type="GO" id="GO:0000967">
    <property type="term" value="P:rRNA 5'-end processing"/>
    <property type="evidence" value="ECO:0007669"/>
    <property type="project" value="UniProtKB-UniRule"/>
</dbReference>
<dbReference type="SMART" id="SM00732">
    <property type="entry name" value="YqgFc"/>
    <property type="match status" value="1"/>
</dbReference>
<protein>
    <recommendedName>
        <fullName evidence="5">Putative pre-16S rRNA nuclease</fullName>
        <ecNumber evidence="5">3.1.-.-</ecNumber>
    </recommendedName>
</protein>
<evidence type="ECO:0000256" key="3">
    <source>
        <dbReference type="ARBA" id="ARBA00022722"/>
    </source>
</evidence>
<keyword evidence="4 5" id="KW-0378">Hydrolase</keyword>
<feature type="domain" description="YqgF/RNase H-like" evidence="6">
    <location>
        <begin position="1"/>
        <end position="99"/>
    </location>
</feature>
<dbReference type="SUPFAM" id="SSF53098">
    <property type="entry name" value="Ribonuclease H-like"/>
    <property type="match status" value="1"/>
</dbReference>
<name>A0A1T5EZY6_9SPHI</name>
<proteinExistence type="inferred from homology"/>
<keyword evidence="8" id="KW-1185">Reference proteome</keyword>
<dbReference type="HAMAP" id="MF_00651">
    <property type="entry name" value="Nuclease_YqgF"/>
    <property type="match status" value="1"/>
</dbReference>
<dbReference type="GO" id="GO:0005829">
    <property type="term" value="C:cytosol"/>
    <property type="evidence" value="ECO:0007669"/>
    <property type="project" value="TreeGrafter"/>
</dbReference>
<dbReference type="InterPro" id="IPR005227">
    <property type="entry name" value="YqgF"/>
</dbReference>
<dbReference type="InterPro" id="IPR006641">
    <property type="entry name" value="YqgF/RNaseH-like_dom"/>
</dbReference>
<dbReference type="CDD" id="cd16964">
    <property type="entry name" value="YqgF"/>
    <property type="match status" value="1"/>
</dbReference>
<accession>A0A1T5EZY6</accession>
<dbReference type="AlphaFoldDB" id="A0A1T5EZY6"/>
<dbReference type="EMBL" id="FUZF01000013">
    <property type="protein sequence ID" value="SKB89439.1"/>
    <property type="molecule type" value="Genomic_DNA"/>
</dbReference>
<evidence type="ECO:0000313" key="8">
    <source>
        <dbReference type="Proteomes" id="UP000190150"/>
    </source>
</evidence>
<dbReference type="InterPro" id="IPR037027">
    <property type="entry name" value="YqgF/RNaseH-like_dom_sf"/>
</dbReference>
<dbReference type="NCBIfam" id="TIGR00250">
    <property type="entry name" value="RNAse_H_YqgF"/>
    <property type="match status" value="1"/>
</dbReference>
<dbReference type="Gene3D" id="3.30.420.140">
    <property type="entry name" value="YqgF/RNase H-like domain"/>
    <property type="match status" value="1"/>
</dbReference>
<gene>
    <name evidence="7" type="ORF">SAMN05660841_02935</name>
</gene>
<evidence type="ECO:0000256" key="1">
    <source>
        <dbReference type="ARBA" id="ARBA00022490"/>
    </source>
</evidence>
<dbReference type="EC" id="3.1.-.-" evidence="5"/>
<dbReference type="PANTHER" id="PTHR33317">
    <property type="entry name" value="POLYNUCLEOTIDYL TRANSFERASE, RIBONUCLEASE H-LIKE SUPERFAMILY PROTEIN"/>
    <property type="match status" value="1"/>
</dbReference>
<sequence>MRLMAFDYGTKRIGIAVSDPLQIIATALDTVHPEKIWDFLKSYLQQEQVETFVVGKPLQTDGTDSEAAQHVVGFVRKLQREYPGVSIVHVDERFTSKIASQTIAQSGMKKNKRKEKGLVDTISATLILQTYMDTQKY</sequence>
<evidence type="ECO:0000259" key="6">
    <source>
        <dbReference type="SMART" id="SM00732"/>
    </source>
</evidence>
<evidence type="ECO:0000256" key="5">
    <source>
        <dbReference type="HAMAP-Rule" id="MF_00651"/>
    </source>
</evidence>
<keyword evidence="1 5" id="KW-0963">Cytoplasm</keyword>
<evidence type="ECO:0000313" key="7">
    <source>
        <dbReference type="EMBL" id="SKB89439.1"/>
    </source>
</evidence>
<reference evidence="8" key="1">
    <citation type="submission" date="2017-02" db="EMBL/GenBank/DDBJ databases">
        <authorList>
            <person name="Varghese N."/>
            <person name="Submissions S."/>
        </authorList>
    </citation>
    <scope>NUCLEOTIDE SEQUENCE [LARGE SCALE GENOMIC DNA]</scope>
    <source>
        <strain evidence="8">DSM 24091</strain>
    </source>
</reference>
<dbReference type="InterPro" id="IPR012337">
    <property type="entry name" value="RNaseH-like_sf"/>
</dbReference>
<dbReference type="GO" id="GO:0016788">
    <property type="term" value="F:hydrolase activity, acting on ester bonds"/>
    <property type="evidence" value="ECO:0007669"/>
    <property type="project" value="UniProtKB-UniRule"/>
</dbReference>
<keyword evidence="3 5" id="KW-0540">Nuclease</keyword>
<dbReference type="STRING" id="1513896.SAMN05660841_02935"/>
<dbReference type="Pfam" id="PF03652">
    <property type="entry name" value="RuvX"/>
    <property type="match status" value="1"/>
</dbReference>
<dbReference type="Proteomes" id="UP000190150">
    <property type="component" value="Unassembled WGS sequence"/>
</dbReference>
<comment type="function">
    <text evidence="5">Could be a nuclease involved in processing of the 5'-end of pre-16S rRNA.</text>
</comment>
<organism evidence="7 8">
    <name type="scientific">Sphingobacterium nematocida</name>
    <dbReference type="NCBI Taxonomy" id="1513896"/>
    <lineage>
        <taxon>Bacteria</taxon>
        <taxon>Pseudomonadati</taxon>
        <taxon>Bacteroidota</taxon>
        <taxon>Sphingobacteriia</taxon>
        <taxon>Sphingobacteriales</taxon>
        <taxon>Sphingobacteriaceae</taxon>
        <taxon>Sphingobacterium</taxon>
    </lineage>
</organism>
<evidence type="ECO:0000256" key="2">
    <source>
        <dbReference type="ARBA" id="ARBA00022517"/>
    </source>
</evidence>
<dbReference type="RefSeq" id="WP_079644090.1">
    <property type="nucleotide sequence ID" value="NZ_FUZF01000013.1"/>
</dbReference>
<evidence type="ECO:0000256" key="4">
    <source>
        <dbReference type="ARBA" id="ARBA00022801"/>
    </source>
</evidence>
<dbReference type="PANTHER" id="PTHR33317:SF4">
    <property type="entry name" value="POLYNUCLEOTIDYL TRANSFERASE, RIBONUCLEASE H-LIKE SUPERFAMILY PROTEIN"/>
    <property type="match status" value="1"/>
</dbReference>
<dbReference type="GO" id="GO:0004518">
    <property type="term" value="F:nuclease activity"/>
    <property type="evidence" value="ECO:0007669"/>
    <property type="project" value="UniProtKB-KW"/>
</dbReference>
<keyword evidence="2 5" id="KW-0690">Ribosome biogenesis</keyword>
<dbReference type="OrthoDB" id="9796140at2"/>